<gene>
    <name evidence="1" type="ORF">GCM10011340_16110</name>
</gene>
<evidence type="ECO:0000313" key="2">
    <source>
        <dbReference type="Proteomes" id="UP000658258"/>
    </source>
</evidence>
<reference evidence="2" key="1">
    <citation type="journal article" date="2019" name="Int. J. Syst. Evol. Microbiol.">
        <title>The Global Catalogue of Microorganisms (GCM) 10K type strain sequencing project: providing services to taxonomists for standard genome sequencing and annotation.</title>
        <authorList>
            <consortium name="The Broad Institute Genomics Platform"/>
            <consortium name="The Broad Institute Genome Sequencing Center for Infectious Disease"/>
            <person name="Wu L."/>
            <person name="Ma J."/>
        </authorList>
    </citation>
    <scope>NUCLEOTIDE SEQUENCE [LARGE SCALE GENOMIC DNA]</scope>
    <source>
        <strain evidence="2">CGMCC 1.15111</strain>
    </source>
</reference>
<keyword evidence="2" id="KW-1185">Reference proteome</keyword>
<accession>A0ABQ3I7H9</accession>
<dbReference type="Pfam" id="PF13899">
    <property type="entry name" value="Thioredoxin_7"/>
    <property type="match status" value="1"/>
</dbReference>
<name>A0ABQ3I7H9_9BACT</name>
<protein>
    <recommendedName>
        <fullName evidence="3">Thioredoxin domain-containing protein</fullName>
    </recommendedName>
</protein>
<dbReference type="EMBL" id="BNAG01000002">
    <property type="protein sequence ID" value="GHE61796.1"/>
    <property type="molecule type" value="Genomic_DNA"/>
</dbReference>
<dbReference type="SUPFAM" id="SSF52833">
    <property type="entry name" value="Thioredoxin-like"/>
    <property type="match status" value="1"/>
</dbReference>
<sequence>MNFEQLDSALTKAPKPTVVFLEAEWCAYCKKMQKEAFTDTAIQQLLNDKFYAVKLDIENPNPCVFDGKVFNGASNKGFHEMAYLFAEEGEEPVTPTLAILDMEFKFLTIKRNYLSRKELLNLLRKAH</sequence>
<comment type="caution">
    <text evidence="1">The sequence shown here is derived from an EMBL/GenBank/DDBJ whole genome shotgun (WGS) entry which is preliminary data.</text>
</comment>
<evidence type="ECO:0008006" key="3">
    <source>
        <dbReference type="Google" id="ProtNLM"/>
    </source>
</evidence>
<evidence type="ECO:0000313" key="1">
    <source>
        <dbReference type="EMBL" id="GHE61796.1"/>
    </source>
</evidence>
<dbReference type="Gene3D" id="3.40.30.10">
    <property type="entry name" value="Glutaredoxin"/>
    <property type="match status" value="1"/>
</dbReference>
<organism evidence="1 2">
    <name type="scientific">Roseivirga thermotolerans</name>
    <dbReference type="NCBI Taxonomy" id="1758176"/>
    <lineage>
        <taxon>Bacteria</taxon>
        <taxon>Pseudomonadati</taxon>
        <taxon>Bacteroidota</taxon>
        <taxon>Cytophagia</taxon>
        <taxon>Cytophagales</taxon>
        <taxon>Roseivirgaceae</taxon>
        <taxon>Roseivirga</taxon>
    </lineage>
</organism>
<proteinExistence type="predicted"/>
<dbReference type="Proteomes" id="UP000658258">
    <property type="component" value="Unassembled WGS sequence"/>
</dbReference>
<dbReference type="InterPro" id="IPR036249">
    <property type="entry name" value="Thioredoxin-like_sf"/>
</dbReference>